<protein>
    <submittedName>
        <fullName evidence="1">Uncharacterized protein</fullName>
    </submittedName>
</protein>
<dbReference type="AlphaFoldDB" id="A0A0A8ZFY2"/>
<accession>A0A0A8ZFY2</accession>
<name>A0A0A8ZFY2_ARUDO</name>
<dbReference type="EMBL" id="GBRH01261322">
    <property type="protein sequence ID" value="JAD36573.1"/>
    <property type="molecule type" value="Transcribed_RNA"/>
</dbReference>
<proteinExistence type="predicted"/>
<evidence type="ECO:0000313" key="1">
    <source>
        <dbReference type="EMBL" id="JAD36573.1"/>
    </source>
</evidence>
<reference evidence="1" key="2">
    <citation type="journal article" date="2015" name="Data Brief">
        <title>Shoot transcriptome of the giant reed, Arundo donax.</title>
        <authorList>
            <person name="Barrero R.A."/>
            <person name="Guerrero F.D."/>
            <person name="Moolhuijzen P."/>
            <person name="Goolsby J.A."/>
            <person name="Tidwell J."/>
            <person name="Bellgard S.E."/>
            <person name="Bellgard M.I."/>
        </authorList>
    </citation>
    <scope>NUCLEOTIDE SEQUENCE</scope>
    <source>
        <tissue evidence="1">Shoot tissue taken approximately 20 cm above the soil surface</tissue>
    </source>
</reference>
<reference evidence="1" key="1">
    <citation type="submission" date="2014-09" db="EMBL/GenBank/DDBJ databases">
        <authorList>
            <person name="Magalhaes I.L.F."/>
            <person name="Oliveira U."/>
            <person name="Santos F.R."/>
            <person name="Vidigal T.H.D.A."/>
            <person name="Brescovit A.D."/>
            <person name="Santos A.J."/>
        </authorList>
    </citation>
    <scope>NUCLEOTIDE SEQUENCE</scope>
    <source>
        <tissue evidence="1">Shoot tissue taken approximately 20 cm above the soil surface</tissue>
    </source>
</reference>
<organism evidence="1">
    <name type="scientific">Arundo donax</name>
    <name type="common">Giant reed</name>
    <name type="synonym">Donax arundinaceus</name>
    <dbReference type="NCBI Taxonomy" id="35708"/>
    <lineage>
        <taxon>Eukaryota</taxon>
        <taxon>Viridiplantae</taxon>
        <taxon>Streptophyta</taxon>
        <taxon>Embryophyta</taxon>
        <taxon>Tracheophyta</taxon>
        <taxon>Spermatophyta</taxon>
        <taxon>Magnoliopsida</taxon>
        <taxon>Liliopsida</taxon>
        <taxon>Poales</taxon>
        <taxon>Poaceae</taxon>
        <taxon>PACMAD clade</taxon>
        <taxon>Arundinoideae</taxon>
        <taxon>Arundineae</taxon>
        <taxon>Arundo</taxon>
    </lineage>
</organism>
<sequence>MFNKGYANGFVCAVQLKLTSIRCRVDVSYNKEQF</sequence>